<comment type="caution">
    <text evidence="11">The sequence shown here is derived from an EMBL/GenBank/DDBJ whole genome shotgun (WGS) entry which is preliminary data.</text>
</comment>
<dbReference type="AlphaFoldDB" id="A0ABD0UBG5"/>
<feature type="transmembrane region" description="Helical" evidence="10">
    <location>
        <begin position="417"/>
        <end position="436"/>
    </location>
</feature>
<evidence type="ECO:0000313" key="12">
    <source>
        <dbReference type="Proteomes" id="UP001552299"/>
    </source>
</evidence>
<dbReference type="PANTHER" id="PTHR14614">
    <property type="entry name" value="HEPATOCELLULAR CARCINOMA-ASSOCIATED ANTIGEN"/>
    <property type="match status" value="1"/>
</dbReference>
<keyword evidence="4" id="KW-0963">Cytoplasm</keyword>
<comment type="similarity">
    <text evidence="9">Belongs to the methyltransferase superfamily. METTL18 family.</text>
</comment>
<evidence type="ECO:0000256" key="8">
    <source>
        <dbReference type="ARBA" id="ARBA00023242"/>
    </source>
</evidence>
<dbReference type="Gene3D" id="3.40.50.150">
    <property type="entry name" value="Vaccinia Virus protein VP39"/>
    <property type="match status" value="1"/>
</dbReference>
<dbReference type="InterPro" id="IPR029063">
    <property type="entry name" value="SAM-dependent_MTases_sf"/>
</dbReference>
<evidence type="ECO:0000256" key="2">
    <source>
        <dbReference type="ARBA" id="ARBA00004496"/>
    </source>
</evidence>
<name>A0ABD0UBG5_DENTH</name>
<evidence type="ECO:0000256" key="4">
    <source>
        <dbReference type="ARBA" id="ARBA00022490"/>
    </source>
</evidence>
<evidence type="ECO:0000256" key="3">
    <source>
        <dbReference type="ARBA" id="ARBA00012533"/>
    </source>
</evidence>
<evidence type="ECO:0000313" key="11">
    <source>
        <dbReference type="EMBL" id="KAL0910090.1"/>
    </source>
</evidence>
<dbReference type="EC" id="2.1.1.85" evidence="3"/>
<dbReference type="SUPFAM" id="SSF53335">
    <property type="entry name" value="S-adenosyl-L-methionine-dependent methyltransferases"/>
    <property type="match status" value="1"/>
</dbReference>
<keyword evidence="6" id="KW-0808">Transferase</keyword>
<accession>A0ABD0UBG5</accession>
<proteinExistence type="inferred from homology"/>
<evidence type="ECO:0000256" key="7">
    <source>
        <dbReference type="ARBA" id="ARBA00022691"/>
    </source>
</evidence>
<keyword evidence="10" id="KW-0812">Transmembrane</keyword>
<keyword evidence="8" id="KW-0539">Nucleus</keyword>
<protein>
    <recommendedName>
        <fullName evidence="3">protein-histidine N-methyltransferase</fullName>
        <ecNumber evidence="3">2.1.1.85</ecNumber>
    </recommendedName>
</protein>
<keyword evidence="10" id="KW-0472">Membrane</keyword>
<evidence type="ECO:0000256" key="1">
    <source>
        <dbReference type="ARBA" id="ARBA00004123"/>
    </source>
</evidence>
<dbReference type="GO" id="GO:0018064">
    <property type="term" value="F:protein-L-histidine N-tele-methyltransferase activity"/>
    <property type="evidence" value="ECO:0007669"/>
    <property type="project" value="UniProtKB-EC"/>
</dbReference>
<evidence type="ECO:0000256" key="6">
    <source>
        <dbReference type="ARBA" id="ARBA00022679"/>
    </source>
</evidence>
<sequence length="505" mass="57139">MERDGVSCGRDGMTSWHRRSHSHALAVKFFQGAYASAGLYSSKLIYRPPNMTEENRLSKPKESYPFFALWNADQLGPSFGFFGAPQKPPPPLPSCVEVSLFEPKDVPIKSHTESIVVGDGDRKVTLLKGRVSTSDVFGVSNSDLVPGKYEGGLKLWEGSIDLVRTLHAEIEEGRLTVEGKRVLELGCGHGLPGIFTALKGASTIHFQDFNAEVLRFLTVPNAKANLIKKSSQCQTSGNKAEVNMSCTVRFFAGDWSEIHHLLLHESNDGHQNEEDYCTKDVAYDGYDIILMAETIYAPSSLQHLYELIKKCLCRPKGIVYMAGKKHYFGVGGGTRQFIDLAEVDGQMKTLLLAEVADGSSNCGSFQTNRTHTQEVFSFYFYLLSNAVLNLIILTFVMKIEWPDLFKPFHYNCCQFRMISNFYTLCWLMHAITKFGYVSTFLFLKLFLNSFLFFLPFCIFYDKIINLIPRFVFISFKNVKCLQTTMTFQNLEKYLNSSFVLFYLNS</sequence>
<gene>
    <name evidence="11" type="ORF">M5K25_021028</name>
</gene>
<keyword evidence="10" id="KW-1133">Transmembrane helix</keyword>
<dbReference type="Proteomes" id="UP001552299">
    <property type="component" value="Unassembled WGS sequence"/>
</dbReference>
<dbReference type="PANTHER" id="PTHR14614:SF39">
    <property type="entry name" value="HISTIDINE PROTEIN METHYLTRANSFERASE 1 HOMOLOG"/>
    <property type="match status" value="1"/>
</dbReference>
<dbReference type="EMBL" id="JANQDX010000016">
    <property type="protein sequence ID" value="KAL0910090.1"/>
    <property type="molecule type" value="Genomic_DNA"/>
</dbReference>
<evidence type="ECO:0000256" key="5">
    <source>
        <dbReference type="ARBA" id="ARBA00022603"/>
    </source>
</evidence>
<keyword evidence="12" id="KW-1185">Reference proteome</keyword>
<evidence type="ECO:0000256" key="10">
    <source>
        <dbReference type="SAM" id="Phobius"/>
    </source>
</evidence>
<keyword evidence="5" id="KW-0489">Methyltransferase</keyword>
<reference evidence="11 12" key="1">
    <citation type="journal article" date="2024" name="Plant Biotechnol. J.">
        <title>Dendrobium thyrsiflorum genome and its molecular insights into genes involved in important horticultural traits.</title>
        <authorList>
            <person name="Chen B."/>
            <person name="Wang J.Y."/>
            <person name="Zheng P.J."/>
            <person name="Li K.L."/>
            <person name="Liang Y.M."/>
            <person name="Chen X.F."/>
            <person name="Zhang C."/>
            <person name="Zhao X."/>
            <person name="He X."/>
            <person name="Zhang G.Q."/>
            <person name="Liu Z.J."/>
            <person name="Xu Q."/>
        </authorList>
    </citation>
    <scope>NUCLEOTIDE SEQUENCE [LARGE SCALE GENOMIC DNA]</scope>
    <source>
        <strain evidence="11">GZMU011</strain>
    </source>
</reference>
<feature type="transmembrane region" description="Helical" evidence="10">
    <location>
        <begin position="378"/>
        <end position="396"/>
    </location>
</feature>
<organism evidence="11 12">
    <name type="scientific">Dendrobium thyrsiflorum</name>
    <name type="common">Pinecone-like raceme dendrobium</name>
    <name type="synonym">Orchid</name>
    <dbReference type="NCBI Taxonomy" id="117978"/>
    <lineage>
        <taxon>Eukaryota</taxon>
        <taxon>Viridiplantae</taxon>
        <taxon>Streptophyta</taxon>
        <taxon>Embryophyta</taxon>
        <taxon>Tracheophyta</taxon>
        <taxon>Spermatophyta</taxon>
        <taxon>Magnoliopsida</taxon>
        <taxon>Liliopsida</taxon>
        <taxon>Asparagales</taxon>
        <taxon>Orchidaceae</taxon>
        <taxon>Epidendroideae</taxon>
        <taxon>Malaxideae</taxon>
        <taxon>Dendrobiinae</taxon>
        <taxon>Dendrobium</taxon>
    </lineage>
</organism>
<comment type="subcellular location">
    <subcellularLocation>
        <location evidence="2">Cytoplasm</location>
    </subcellularLocation>
    <subcellularLocation>
        <location evidence="1">Nucleus</location>
    </subcellularLocation>
</comment>
<keyword evidence="7" id="KW-0949">S-adenosyl-L-methionine</keyword>
<dbReference type="GO" id="GO:0032259">
    <property type="term" value="P:methylation"/>
    <property type="evidence" value="ECO:0007669"/>
    <property type="project" value="UniProtKB-KW"/>
</dbReference>
<dbReference type="InterPro" id="IPR019410">
    <property type="entry name" value="Methyltransf_16"/>
</dbReference>
<dbReference type="GO" id="GO:0005634">
    <property type="term" value="C:nucleus"/>
    <property type="evidence" value="ECO:0007669"/>
    <property type="project" value="UniProtKB-SubCell"/>
</dbReference>
<dbReference type="GO" id="GO:0005737">
    <property type="term" value="C:cytoplasm"/>
    <property type="evidence" value="ECO:0007669"/>
    <property type="project" value="UniProtKB-SubCell"/>
</dbReference>
<evidence type="ECO:0000256" key="9">
    <source>
        <dbReference type="ARBA" id="ARBA00038126"/>
    </source>
</evidence>